<evidence type="ECO:0000313" key="2">
    <source>
        <dbReference type="Proteomes" id="UP001148662"/>
    </source>
</evidence>
<reference evidence="1" key="1">
    <citation type="submission" date="2022-07" db="EMBL/GenBank/DDBJ databases">
        <title>Genome Sequence of Phlebia brevispora.</title>
        <authorList>
            <person name="Buettner E."/>
        </authorList>
    </citation>
    <scope>NUCLEOTIDE SEQUENCE</scope>
    <source>
        <strain evidence="1">MPL23</strain>
    </source>
</reference>
<sequence length="293" mass="32209">MATEAPAQRVSSFPRVPTSSSSYVSNDTTSCHPSATMPTVEGGNPTSQRESASQSNTEMLETRTEATSDPWPALMPKHWEPPEGRFGRFFFFILCLGSLEHHSMNHVWEACREEDSFTAHKERVMKRLKTISLEAGLLLAALAAFITTTPPLSYALDYNERASYIFLGWSLSCTLGAVVICSANLWILSETNRLWFRNILAATRLNLCCFLLLMCLPSLLIVIATNTAAFGLLIAALASQDIVVQVGGTVFLLTVLAISSSAYTWLFWAALHWHEDPKMPTENGVNGSALSNV</sequence>
<gene>
    <name evidence="1" type="ORF">NM688_g7373</name>
</gene>
<keyword evidence="2" id="KW-1185">Reference proteome</keyword>
<proteinExistence type="predicted"/>
<comment type="caution">
    <text evidence="1">The sequence shown here is derived from an EMBL/GenBank/DDBJ whole genome shotgun (WGS) entry which is preliminary data.</text>
</comment>
<evidence type="ECO:0000313" key="1">
    <source>
        <dbReference type="EMBL" id="KAJ3532781.1"/>
    </source>
</evidence>
<accession>A0ACC1S5W7</accession>
<protein>
    <submittedName>
        <fullName evidence="1">Uncharacterized protein</fullName>
    </submittedName>
</protein>
<dbReference type="Proteomes" id="UP001148662">
    <property type="component" value="Unassembled WGS sequence"/>
</dbReference>
<organism evidence="1 2">
    <name type="scientific">Phlebia brevispora</name>
    <dbReference type="NCBI Taxonomy" id="194682"/>
    <lineage>
        <taxon>Eukaryota</taxon>
        <taxon>Fungi</taxon>
        <taxon>Dikarya</taxon>
        <taxon>Basidiomycota</taxon>
        <taxon>Agaricomycotina</taxon>
        <taxon>Agaricomycetes</taxon>
        <taxon>Polyporales</taxon>
        <taxon>Meruliaceae</taxon>
        <taxon>Phlebia</taxon>
    </lineage>
</organism>
<name>A0ACC1S5W7_9APHY</name>
<dbReference type="EMBL" id="JANHOG010001710">
    <property type="protein sequence ID" value="KAJ3532781.1"/>
    <property type="molecule type" value="Genomic_DNA"/>
</dbReference>